<evidence type="ECO:0000256" key="2">
    <source>
        <dbReference type="ARBA" id="ARBA00012438"/>
    </source>
</evidence>
<evidence type="ECO:0000256" key="6">
    <source>
        <dbReference type="SAM" id="Coils"/>
    </source>
</evidence>
<dbReference type="InterPro" id="IPR004358">
    <property type="entry name" value="Sig_transdc_His_kin-like_C"/>
</dbReference>
<evidence type="ECO:0000256" key="7">
    <source>
        <dbReference type="SAM" id="Phobius"/>
    </source>
</evidence>
<dbReference type="EMBL" id="JACIJO010000003">
    <property type="protein sequence ID" value="MBB6328052.1"/>
    <property type="molecule type" value="Genomic_DNA"/>
</dbReference>
<evidence type="ECO:0000256" key="1">
    <source>
        <dbReference type="ARBA" id="ARBA00000085"/>
    </source>
</evidence>
<dbReference type="InterPro" id="IPR036890">
    <property type="entry name" value="HATPase_C_sf"/>
</dbReference>
<dbReference type="Gene3D" id="3.30.565.10">
    <property type="entry name" value="Histidine kinase-like ATPase, C-terminal domain"/>
    <property type="match status" value="1"/>
</dbReference>
<comment type="caution">
    <text evidence="9">The sequence shown here is derived from an EMBL/GenBank/DDBJ whole genome shotgun (WGS) entry which is preliminary data.</text>
</comment>
<name>A0A841MID1_9BACT</name>
<dbReference type="GO" id="GO:0007234">
    <property type="term" value="P:osmosensory signaling via phosphorelay pathway"/>
    <property type="evidence" value="ECO:0007669"/>
    <property type="project" value="TreeGrafter"/>
</dbReference>
<dbReference type="SMART" id="SM00387">
    <property type="entry name" value="HATPase_c"/>
    <property type="match status" value="1"/>
</dbReference>
<dbReference type="Pfam" id="PF05227">
    <property type="entry name" value="CHASE3"/>
    <property type="match status" value="1"/>
</dbReference>
<sequence>MRNKFPNSGNSQLFENSNSSMNRIKLYAVISLILIIVGSGISYWTSERIGFYTTALMETQDILQRTSELYASILERETNIRGYALTADSKFLTNYQQSLLDAESLLNKLKDLTKNNPEQQKNLDELEELINYRVETFKITIEYVEEHGDLVGFVNPSRVRNALSGYRTIKEVVKNIESEENRLFVEKNRSLLNNINALPFIVGLISLFSISVGFVTLLSIFHYNKVQKIASNRIKNYQDQLREQLYQLDDSNKELEQFAYVASHDLQEPLRKITAFSDLLKEQYSEILEGEGALYLDRITVASNRMRRLITDLLEYSRAGRITSEEEKEVDLNQIAENVLDDLEIAVHEKKAIIEIKELPTVLGKETEYRQVFQNLISNALKFSKPNEIPQVKVTCREATKNEVDNLKQLDPDLDYHKIEVEDNGIGFDSNYADKIFAIFQRLHGKEAYEGTGIGLSITKKIIEKNDGTIYAISEPGQGSKFIILLPVIKTLE</sequence>
<dbReference type="Pfam" id="PF02518">
    <property type="entry name" value="HATPase_c"/>
    <property type="match status" value="1"/>
</dbReference>
<feature type="transmembrane region" description="Helical" evidence="7">
    <location>
        <begin position="197"/>
        <end position="223"/>
    </location>
</feature>
<dbReference type="SMART" id="SM00388">
    <property type="entry name" value="HisKA"/>
    <property type="match status" value="1"/>
</dbReference>
<reference evidence="9 10" key="1">
    <citation type="submission" date="2020-08" db="EMBL/GenBank/DDBJ databases">
        <title>Genomic Encyclopedia of Type Strains, Phase IV (KMG-IV): sequencing the most valuable type-strain genomes for metagenomic binning, comparative biology and taxonomic classification.</title>
        <authorList>
            <person name="Goeker M."/>
        </authorList>
    </citation>
    <scope>NUCLEOTIDE SEQUENCE [LARGE SCALE GENOMIC DNA]</scope>
    <source>
        <strain evidence="9 10">DSM 102044</strain>
    </source>
</reference>
<evidence type="ECO:0000313" key="10">
    <source>
        <dbReference type="Proteomes" id="UP000588604"/>
    </source>
</evidence>
<dbReference type="InterPro" id="IPR003661">
    <property type="entry name" value="HisK_dim/P_dom"/>
</dbReference>
<dbReference type="InterPro" id="IPR050351">
    <property type="entry name" value="BphY/WalK/GraS-like"/>
</dbReference>
<dbReference type="InterPro" id="IPR036097">
    <property type="entry name" value="HisK_dim/P_sf"/>
</dbReference>
<dbReference type="SUPFAM" id="SSF47384">
    <property type="entry name" value="Homodimeric domain of signal transducing histidine kinase"/>
    <property type="match status" value="1"/>
</dbReference>
<dbReference type="CDD" id="cd19410">
    <property type="entry name" value="HK9-like_sensor"/>
    <property type="match status" value="1"/>
</dbReference>
<dbReference type="InterPro" id="IPR005467">
    <property type="entry name" value="His_kinase_dom"/>
</dbReference>
<dbReference type="EC" id="2.7.13.3" evidence="2"/>
<dbReference type="AlphaFoldDB" id="A0A841MID1"/>
<evidence type="ECO:0000256" key="5">
    <source>
        <dbReference type="ARBA" id="ARBA00022777"/>
    </source>
</evidence>
<keyword evidence="4" id="KW-0808">Transferase</keyword>
<dbReference type="Pfam" id="PF00512">
    <property type="entry name" value="HisKA"/>
    <property type="match status" value="1"/>
</dbReference>
<feature type="transmembrane region" description="Helical" evidence="7">
    <location>
        <begin position="24"/>
        <end position="44"/>
    </location>
</feature>
<evidence type="ECO:0000256" key="4">
    <source>
        <dbReference type="ARBA" id="ARBA00022679"/>
    </source>
</evidence>
<keyword evidence="7" id="KW-0812">Transmembrane</keyword>
<dbReference type="CDD" id="cd00082">
    <property type="entry name" value="HisKA"/>
    <property type="match status" value="1"/>
</dbReference>
<dbReference type="PANTHER" id="PTHR42878:SF15">
    <property type="entry name" value="BACTERIOPHYTOCHROME"/>
    <property type="match status" value="1"/>
</dbReference>
<dbReference type="PRINTS" id="PR00344">
    <property type="entry name" value="BCTRLSENSOR"/>
</dbReference>
<evidence type="ECO:0000313" key="9">
    <source>
        <dbReference type="EMBL" id="MBB6328052.1"/>
    </source>
</evidence>
<dbReference type="InterPro" id="IPR003594">
    <property type="entry name" value="HATPase_dom"/>
</dbReference>
<keyword evidence="6" id="KW-0175">Coiled coil</keyword>
<keyword evidence="7" id="KW-0472">Membrane</keyword>
<proteinExistence type="predicted"/>
<accession>A0A841MID1</accession>
<dbReference type="RefSeq" id="WP_184496781.1">
    <property type="nucleotide sequence ID" value="NZ_JACIJO010000003.1"/>
</dbReference>
<dbReference type="InterPro" id="IPR007891">
    <property type="entry name" value="CHASE3"/>
</dbReference>
<dbReference type="GO" id="GO:0000155">
    <property type="term" value="F:phosphorelay sensor kinase activity"/>
    <property type="evidence" value="ECO:0007669"/>
    <property type="project" value="InterPro"/>
</dbReference>
<keyword evidence="7" id="KW-1133">Transmembrane helix</keyword>
<protein>
    <recommendedName>
        <fullName evidence="2">histidine kinase</fullName>
        <ecNumber evidence="2">2.7.13.3</ecNumber>
    </recommendedName>
</protein>
<gene>
    <name evidence="9" type="ORF">FHS59_003695</name>
</gene>
<feature type="coiled-coil region" evidence="6">
    <location>
        <begin position="92"/>
        <end position="129"/>
    </location>
</feature>
<evidence type="ECO:0000259" key="8">
    <source>
        <dbReference type="PROSITE" id="PS50109"/>
    </source>
</evidence>
<dbReference type="FunFam" id="3.30.565.10:FF:000006">
    <property type="entry name" value="Sensor histidine kinase WalK"/>
    <property type="match status" value="1"/>
</dbReference>
<dbReference type="GO" id="GO:0030295">
    <property type="term" value="F:protein kinase activator activity"/>
    <property type="evidence" value="ECO:0007669"/>
    <property type="project" value="TreeGrafter"/>
</dbReference>
<comment type="catalytic activity">
    <reaction evidence="1">
        <text>ATP + protein L-histidine = ADP + protein N-phospho-L-histidine.</text>
        <dbReference type="EC" id="2.7.13.3"/>
    </reaction>
</comment>
<keyword evidence="10" id="KW-1185">Reference proteome</keyword>
<evidence type="ECO:0000256" key="3">
    <source>
        <dbReference type="ARBA" id="ARBA00022553"/>
    </source>
</evidence>
<keyword evidence="5 9" id="KW-0418">Kinase</keyword>
<feature type="domain" description="Histidine kinase" evidence="8">
    <location>
        <begin position="261"/>
        <end position="490"/>
    </location>
</feature>
<dbReference type="PANTHER" id="PTHR42878">
    <property type="entry name" value="TWO-COMPONENT HISTIDINE KINASE"/>
    <property type="match status" value="1"/>
</dbReference>
<dbReference type="Gene3D" id="1.10.287.130">
    <property type="match status" value="1"/>
</dbReference>
<keyword evidence="3" id="KW-0597">Phosphoprotein</keyword>
<dbReference type="SUPFAM" id="SSF55874">
    <property type="entry name" value="ATPase domain of HSP90 chaperone/DNA topoisomerase II/histidine kinase"/>
    <property type="match status" value="1"/>
</dbReference>
<dbReference type="Proteomes" id="UP000588604">
    <property type="component" value="Unassembled WGS sequence"/>
</dbReference>
<dbReference type="PROSITE" id="PS50109">
    <property type="entry name" value="HIS_KIN"/>
    <property type="match status" value="1"/>
</dbReference>
<dbReference type="GO" id="GO:0000156">
    <property type="term" value="F:phosphorelay response regulator activity"/>
    <property type="evidence" value="ECO:0007669"/>
    <property type="project" value="TreeGrafter"/>
</dbReference>
<organism evidence="9 10">
    <name type="scientific">Algoriphagus iocasae</name>
    <dbReference type="NCBI Taxonomy" id="1836499"/>
    <lineage>
        <taxon>Bacteria</taxon>
        <taxon>Pseudomonadati</taxon>
        <taxon>Bacteroidota</taxon>
        <taxon>Cytophagia</taxon>
        <taxon>Cytophagales</taxon>
        <taxon>Cyclobacteriaceae</taxon>
        <taxon>Algoriphagus</taxon>
    </lineage>
</organism>